<organism evidence="1 2">
    <name type="scientific">[Myrmecia] bisecta</name>
    <dbReference type="NCBI Taxonomy" id="41462"/>
    <lineage>
        <taxon>Eukaryota</taxon>
        <taxon>Viridiplantae</taxon>
        <taxon>Chlorophyta</taxon>
        <taxon>core chlorophytes</taxon>
        <taxon>Trebouxiophyceae</taxon>
        <taxon>Trebouxiales</taxon>
        <taxon>Trebouxiaceae</taxon>
        <taxon>Myrmecia</taxon>
    </lineage>
</organism>
<sequence length="393" mass="42418">MEDGRQELLEDLVKLGCHDYDELPRANEGPLDVKLSFHEFCTANQQVYKVQDGEVTGTRCFGDPTDHRLQPYHSQIRKAQGTLLPPGTPAETLRDIVSGKCRPHPPHPPIKSSWADRLPVLGVTALPGLPSLPLLELPGDFSAALEAAGVDLGRMRVIAAFGVSAQSLLRVHALRSLCLAARRVLEDASFESANEQLGDAHDLYGVISIETHGLDALDIHMRSRKIGMQSGSIVLEARASEADIVVLLGDTIKQLLYYAPLPWPSDCRALLNRLHPQPRHEPLLEEAKDVFTGLPPAALLAASAFRPILDDIFTCGAGPANHIRAVALAVPNGAAKAHRLLASHTDNLLQSLGMDTAQDREIHSCIAISGIVNGQESAVGMLRLACHGGFEIL</sequence>
<comment type="caution">
    <text evidence="1">The sequence shown here is derived from an EMBL/GenBank/DDBJ whole genome shotgun (WGS) entry which is preliminary data.</text>
</comment>
<reference evidence="1 2" key="1">
    <citation type="journal article" date="2024" name="Nat. Commun.">
        <title>Phylogenomics reveals the evolutionary origins of lichenization in chlorophyte algae.</title>
        <authorList>
            <person name="Puginier C."/>
            <person name="Libourel C."/>
            <person name="Otte J."/>
            <person name="Skaloud P."/>
            <person name="Haon M."/>
            <person name="Grisel S."/>
            <person name="Petersen M."/>
            <person name="Berrin J.G."/>
            <person name="Delaux P.M."/>
            <person name="Dal Grande F."/>
            <person name="Keller J."/>
        </authorList>
    </citation>
    <scope>NUCLEOTIDE SEQUENCE [LARGE SCALE GENOMIC DNA]</scope>
    <source>
        <strain evidence="1 2">SAG 2043</strain>
    </source>
</reference>
<proteinExistence type="predicted"/>
<gene>
    <name evidence="1" type="ORF">WJX72_011492</name>
</gene>
<protein>
    <submittedName>
        <fullName evidence="1">Uncharacterized protein</fullName>
    </submittedName>
</protein>
<name>A0AAW1QSV6_9CHLO</name>
<accession>A0AAW1QSV6</accession>
<dbReference type="AlphaFoldDB" id="A0AAW1QSV6"/>
<keyword evidence="2" id="KW-1185">Reference proteome</keyword>
<evidence type="ECO:0000313" key="2">
    <source>
        <dbReference type="Proteomes" id="UP001489004"/>
    </source>
</evidence>
<dbReference type="EMBL" id="JALJOR010000002">
    <property type="protein sequence ID" value="KAK9824583.1"/>
    <property type="molecule type" value="Genomic_DNA"/>
</dbReference>
<evidence type="ECO:0000313" key="1">
    <source>
        <dbReference type="EMBL" id="KAK9824583.1"/>
    </source>
</evidence>
<dbReference type="Proteomes" id="UP001489004">
    <property type="component" value="Unassembled WGS sequence"/>
</dbReference>